<keyword evidence="3" id="KW-1185">Reference proteome</keyword>
<comment type="caution">
    <text evidence="2">The sequence shown here is derived from an EMBL/GenBank/DDBJ whole genome shotgun (WGS) entry which is preliminary data.</text>
</comment>
<name>A0A8K0SGH2_9HYPO</name>
<reference evidence="2" key="1">
    <citation type="journal article" date="2021" name="Nat. Commun.">
        <title>Genetic determinants of endophytism in the Arabidopsis root mycobiome.</title>
        <authorList>
            <person name="Mesny F."/>
            <person name="Miyauchi S."/>
            <person name="Thiergart T."/>
            <person name="Pickel B."/>
            <person name="Atanasova L."/>
            <person name="Karlsson M."/>
            <person name="Huettel B."/>
            <person name="Barry K.W."/>
            <person name="Haridas S."/>
            <person name="Chen C."/>
            <person name="Bauer D."/>
            <person name="Andreopoulos W."/>
            <person name="Pangilinan J."/>
            <person name="LaButti K."/>
            <person name="Riley R."/>
            <person name="Lipzen A."/>
            <person name="Clum A."/>
            <person name="Drula E."/>
            <person name="Henrissat B."/>
            <person name="Kohler A."/>
            <person name="Grigoriev I.V."/>
            <person name="Martin F.M."/>
            <person name="Hacquard S."/>
        </authorList>
    </citation>
    <scope>NUCLEOTIDE SEQUENCE</scope>
    <source>
        <strain evidence="2">MPI-CAGE-CH-0235</strain>
    </source>
</reference>
<evidence type="ECO:0000256" key="1">
    <source>
        <dbReference type="SAM" id="MobiDB-lite"/>
    </source>
</evidence>
<feature type="compositionally biased region" description="Basic and acidic residues" evidence="1">
    <location>
        <begin position="300"/>
        <end position="326"/>
    </location>
</feature>
<evidence type="ECO:0000313" key="3">
    <source>
        <dbReference type="Proteomes" id="UP000813444"/>
    </source>
</evidence>
<feature type="compositionally biased region" description="Polar residues" evidence="1">
    <location>
        <begin position="331"/>
        <end position="346"/>
    </location>
</feature>
<proteinExistence type="predicted"/>
<dbReference type="OrthoDB" id="4926992at2759"/>
<gene>
    <name evidence="2" type="ORF">B0I35DRAFT_482891</name>
</gene>
<accession>A0A8K0SGH2</accession>
<sequence length="562" mass="62353">MDNASESSYGDYWSPSEMIIPDLSDLLVFRAEEDDLSYDDSQGSIMSGHAVMRERETMTETEQYLESATPYMRFLDCVEQEKKLLQEAIANNKSRVSGPAIEEKAKVSVKEDWVEQGIWRVEWERAGMPGSGDKWRHEEEPSKIYDKIMPQQRELSAPLNTFPAIQRRGKRLAQFGQLPSQRVLDKIRDAQALADEEHNASRPINQFLHEVSKTKKRIKADRSYEMDEHSDFLINTSAYDVVRVRWEELKLWNAIWCTLPGEKWNHEYSIQELREGLEAYKSLIGESVISQYYDSGPSKRSRDAIDDGEERPSKRARHDGVDRGGDARATIPSNTTQTTGTSSVNGCSAMLPPRADGSSRFKQWMIQKGLTLADITTPDPYSSRDSTARPPAGQTSRRELKRRHLSSELDAKPLHEGAEQVHSAPSPDNGRSKEAEVMAPRNALPSASTGKGFAPQEAPSKSEEFSVAPASSLTTSLDIPDAQPPSTARPSPDKIVMAPSSSLEEPSSQLSKAGGGDEPVASTTTRRRSGRLAAMAPKFDASLLDVGGRASQAAPANMKRKT</sequence>
<dbReference type="AlphaFoldDB" id="A0A8K0SGH2"/>
<feature type="region of interest" description="Disordered" evidence="1">
    <location>
        <begin position="375"/>
        <end position="534"/>
    </location>
</feature>
<feature type="compositionally biased region" description="Low complexity" evidence="1">
    <location>
        <begin position="499"/>
        <end position="511"/>
    </location>
</feature>
<evidence type="ECO:0000313" key="2">
    <source>
        <dbReference type="EMBL" id="KAH7309164.1"/>
    </source>
</evidence>
<protein>
    <submittedName>
        <fullName evidence="2">Uncharacterized protein</fullName>
    </submittedName>
</protein>
<feature type="region of interest" description="Disordered" evidence="1">
    <location>
        <begin position="294"/>
        <end position="356"/>
    </location>
</feature>
<feature type="compositionally biased region" description="Basic and acidic residues" evidence="1">
    <location>
        <begin position="405"/>
        <end position="419"/>
    </location>
</feature>
<organism evidence="2 3">
    <name type="scientific">Stachybotrys elegans</name>
    <dbReference type="NCBI Taxonomy" id="80388"/>
    <lineage>
        <taxon>Eukaryota</taxon>
        <taxon>Fungi</taxon>
        <taxon>Dikarya</taxon>
        <taxon>Ascomycota</taxon>
        <taxon>Pezizomycotina</taxon>
        <taxon>Sordariomycetes</taxon>
        <taxon>Hypocreomycetidae</taxon>
        <taxon>Hypocreales</taxon>
        <taxon>Stachybotryaceae</taxon>
        <taxon>Stachybotrys</taxon>
    </lineage>
</organism>
<dbReference type="Proteomes" id="UP000813444">
    <property type="component" value="Unassembled WGS sequence"/>
</dbReference>
<dbReference type="EMBL" id="JAGPNK010000014">
    <property type="protein sequence ID" value="KAH7309164.1"/>
    <property type="molecule type" value="Genomic_DNA"/>
</dbReference>